<dbReference type="InterPro" id="IPR003961">
    <property type="entry name" value="FN3_dom"/>
</dbReference>
<dbReference type="CDD" id="cd00096">
    <property type="entry name" value="Ig"/>
    <property type="match status" value="1"/>
</dbReference>
<evidence type="ECO:0000256" key="1">
    <source>
        <dbReference type="ARBA" id="ARBA00022729"/>
    </source>
</evidence>
<dbReference type="FunFam" id="2.60.40.10:FF:000032">
    <property type="entry name" value="palladin isoform X1"/>
    <property type="match status" value="1"/>
</dbReference>
<dbReference type="InterPro" id="IPR036116">
    <property type="entry name" value="FN3_sf"/>
</dbReference>
<proteinExistence type="predicted"/>
<reference evidence="7" key="1">
    <citation type="journal article" date="2023" name="Mol. Biol. Evol.">
        <title>Third-Generation Sequencing Reveals the Adaptive Role of the Epigenome in Three Deep-Sea Polychaetes.</title>
        <authorList>
            <person name="Perez M."/>
            <person name="Aroh O."/>
            <person name="Sun Y."/>
            <person name="Lan Y."/>
            <person name="Juniper S.K."/>
            <person name="Young C.R."/>
            <person name="Angers B."/>
            <person name="Qian P.Y."/>
        </authorList>
    </citation>
    <scope>NUCLEOTIDE SEQUENCE</scope>
    <source>
        <strain evidence="7">R07B-5</strain>
    </source>
</reference>
<evidence type="ECO:0000259" key="6">
    <source>
        <dbReference type="PROSITE" id="PS50853"/>
    </source>
</evidence>
<dbReference type="Pfam" id="PF07679">
    <property type="entry name" value="I-set"/>
    <property type="match status" value="1"/>
</dbReference>
<dbReference type="InterPro" id="IPR013098">
    <property type="entry name" value="Ig_I-set"/>
</dbReference>
<evidence type="ECO:0000259" key="5">
    <source>
        <dbReference type="PROSITE" id="PS50835"/>
    </source>
</evidence>
<keyword evidence="8" id="KW-1185">Reference proteome</keyword>
<dbReference type="Proteomes" id="UP001209878">
    <property type="component" value="Unassembled WGS sequence"/>
</dbReference>
<dbReference type="CDD" id="cd00063">
    <property type="entry name" value="FN3"/>
    <property type="match status" value="1"/>
</dbReference>
<dbReference type="PANTHER" id="PTHR12231">
    <property type="entry name" value="CTX-RELATED TYPE I TRANSMEMBRANE PROTEIN"/>
    <property type="match status" value="1"/>
</dbReference>
<dbReference type="SMART" id="SM00409">
    <property type="entry name" value="IG"/>
    <property type="match status" value="2"/>
</dbReference>
<dbReference type="Pfam" id="PF00041">
    <property type="entry name" value="fn3"/>
    <property type="match status" value="1"/>
</dbReference>
<feature type="domain" description="Ig-like" evidence="5">
    <location>
        <begin position="187"/>
        <end position="315"/>
    </location>
</feature>
<organism evidence="7 8">
    <name type="scientific">Ridgeia piscesae</name>
    <name type="common">Tubeworm</name>
    <dbReference type="NCBI Taxonomy" id="27915"/>
    <lineage>
        <taxon>Eukaryota</taxon>
        <taxon>Metazoa</taxon>
        <taxon>Spiralia</taxon>
        <taxon>Lophotrochozoa</taxon>
        <taxon>Annelida</taxon>
        <taxon>Polychaeta</taxon>
        <taxon>Sedentaria</taxon>
        <taxon>Canalipalpata</taxon>
        <taxon>Sabellida</taxon>
        <taxon>Siboglinidae</taxon>
        <taxon>Ridgeia</taxon>
    </lineage>
</organism>
<dbReference type="InterPro" id="IPR013783">
    <property type="entry name" value="Ig-like_fold"/>
</dbReference>
<gene>
    <name evidence="7" type="ORF">NP493_1168g00000</name>
</gene>
<dbReference type="Gene3D" id="2.60.40.10">
    <property type="entry name" value="Immunoglobulins"/>
    <property type="match status" value="3"/>
</dbReference>
<evidence type="ECO:0000256" key="4">
    <source>
        <dbReference type="ARBA" id="ARBA00023319"/>
    </source>
</evidence>
<evidence type="ECO:0000256" key="2">
    <source>
        <dbReference type="ARBA" id="ARBA00022737"/>
    </source>
</evidence>
<evidence type="ECO:0000313" key="7">
    <source>
        <dbReference type="EMBL" id="KAK2169936.1"/>
    </source>
</evidence>
<dbReference type="InterPro" id="IPR051170">
    <property type="entry name" value="Neural/epithelial_adhesion"/>
</dbReference>
<evidence type="ECO:0000313" key="8">
    <source>
        <dbReference type="Proteomes" id="UP001209878"/>
    </source>
</evidence>
<dbReference type="SUPFAM" id="SSF48726">
    <property type="entry name" value="Immunoglobulin"/>
    <property type="match status" value="2"/>
</dbReference>
<dbReference type="PROSITE" id="PS50835">
    <property type="entry name" value="IG_LIKE"/>
    <property type="match status" value="2"/>
</dbReference>
<dbReference type="InterPro" id="IPR003599">
    <property type="entry name" value="Ig_sub"/>
</dbReference>
<dbReference type="GO" id="GO:0043005">
    <property type="term" value="C:neuron projection"/>
    <property type="evidence" value="ECO:0007669"/>
    <property type="project" value="TreeGrafter"/>
</dbReference>
<dbReference type="InterPro" id="IPR007110">
    <property type="entry name" value="Ig-like_dom"/>
</dbReference>
<evidence type="ECO:0000256" key="3">
    <source>
        <dbReference type="ARBA" id="ARBA00023157"/>
    </source>
</evidence>
<sequence length="600" mass="67071">MFRLPAFTTTLPAHYPPTHLPTYPPTHLPTYPPPPTAYRLPAYHAYPPTRLPTYPPTHLPNPPPTTHLPTYPSTCLPPTHLPYLLPTYPPTCLPTYPTLPTYPPTHLPSPTCLPAYLPTHLPAYPSTHLPAYPSTRLPIYLPTHLPAYPPTHLPIYLPTHLPTYPLPTYPPTHLPTTLPTYPSTHLPTYTSTQLPVWIGAVPQPTTVAHINQSQVEFTCQFRGSPPPKVTWYINGKTLEEPRYHGYYRVDNTKVGSDGFSWRVTSTLKLEGEWTLPHGGSAREPQVDSLRVEDAGNYTCTARNAVSVENLSQSVRLIVQYAPILDTTADKVAVTIDNNATLWCHSKSVPPPTFTWYNDTNKLVSSGRVQIRRMDDRGSAFPHSSALKITSVRKEDLGVYKCVCLNTLGTGQVNIHLAVKTMPDPPMELRTISKTWESFELSWKQGFDGGYQQNFTLTYIHHYSHEFVKMSVGNVSRVNVTDLYPSSNYTFRVYATNRLGDSRPSNDMWAFTDALTLDEPGDVHYDPTSRVITFKSPSTYYCARVTIYDGVTWQVYAPCAPTAGGSIKVDDGVTVEKVRVSLCLERRLDVCSLEIAAEAST</sequence>
<comment type="caution">
    <text evidence="7">The sequence shown here is derived from an EMBL/GenBank/DDBJ whole genome shotgun (WGS) entry which is preliminary data.</text>
</comment>
<keyword evidence="1" id="KW-0732">Signal</keyword>
<dbReference type="InterPro" id="IPR036179">
    <property type="entry name" value="Ig-like_dom_sf"/>
</dbReference>
<dbReference type="AlphaFoldDB" id="A0AAD9KEM5"/>
<protein>
    <submittedName>
        <fullName evidence="7">Uncharacterized protein</fullName>
    </submittedName>
</protein>
<accession>A0AAD9KEM5</accession>
<dbReference type="SMART" id="SM00060">
    <property type="entry name" value="FN3"/>
    <property type="match status" value="1"/>
</dbReference>
<keyword evidence="2" id="KW-0677">Repeat</keyword>
<dbReference type="SMART" id="SM00408">
    <property type="entry name" value="IGc2"/>
    <property type="match status" value="2"/>
</dbReference>
<dbReference type="PANTHER" id="PTHR12231:SF253">
    <property type="entry name" value="DPR-INTERACTING PROTEIN ETA, ISOFORM B-RELATED"/>
    <property type="match status" value="1"/>
</dbReference>
<keyword evidence="4" id="KW-0393">Immunoglobulin domain</keyword>
<dbReference type="InterPro" id="IPR003598">
    <property type="entry name" value="Ig_sub2"/>
</dbReference>
<feature type="domain" description="Ig-like" evidence="5">
    <location>
        <begin position="322"/>
        <end position="417"/>
    </location>
</feature>
<dbReference type="SUPFAM" id="SSF49265">
    <property type="entry name" value="Fibronectin type III"/>
    <property type="match status" value="1"/>
</dbReference>
<dbReference type="EMBL" id="JAODUO010001168">
    <property type="protein sequence ID" value="KAK2169936.1"/>
    <property type="molecule type" value="Genomic_DNA"/>
</dbReference>
<dbReference type="PROSITE" id="PS50853">
    <property type="entry name" value="FN3"/>
    <property type="match status" value="1"/>
</dbReference>
<feature type="domain" description="Fibronectin type-III" evidence="6">
    <location>
        <begin position="424"/>
        <end position="518"/>
    </location>
</feature>
<dbReference type="Pfam" id="PF13927">
    <property type="entry name" value="Ig_3"/>
    <property type="match status" value="1"/>
</dbReference>
<keyword evidence="3" id="KW-1015">Disulfide bond</keyword>
<name>A0AAD9KEM5_RIDPI</name>